<evidence type="ECO:0000256" key="1">
    <source>
        <dbReference type="SAM" id="SignalP"/>
    </source>
</evidence>
<proteinExistence type="predicted"/>
<dbReference type="STRING" id="1075417.SAMN05421823_10532"/>
<dbReference type="Proteomes" id="UP000198510">
    <property type="component" value="Unassembled WGS sequence"/>
</dbReference>
<evidence type="ECO:0000313" key="2">
    <source>
        <dbReference type="EMBL" id="SDL25720.1"/>
    </source>
</evidence>
<dbReference type="EMBL" id="FNFO01000005">
    <property type="protein sequence ID" value="SDL25720.1"/>
    <property type="molecule type" value="Genomic_DNA"/>
</dbReference>
<evidence type="ECO:0000313" key="3">
    <source>
        <dbReference type="Proteomes" id="UP000198510"/>
    </source>
</evidence>
<dbReference type="RefSeq" id="WP_176956046.1">
    <property type="nucleotide sequence ID" value="NZ_FNFO01000005.1"/>
</dbReference>
<keyword evidence="3" id="KW-1185">Reference proteome</keyword>
<sequence length="216" mass="24301">MQTLRLFLLISFLTTTAVCSQSADDQQRAKAAEWVATLQLQDAAKEARLTNVISTHLTAVRDWHNAHPASEVPEGLNPSTGEPLSELHRTIIAHSAKPASVHENLMSGLRKDLSEAQVEAILDQYTVGKVDFTMKAYREIVPNFTAEEESTIRGYLEQAREQAVDFKNMKEISAIFEIYKTKAEQYLNANGRNWRQMYKDYVNAAKARKAAEQSSN</sequence>
<feature type="chain" id="PRO_5011724568" description="DUF3826 domain-containing protein" evidence="1">
    <location>
        <begin position="24"/>
        <end position="216"/>
    </location>
</feature>
<keyword evidence="1" id="KW-0732">Signal</keyword>
<dbReference type="AlphaFoldDB" id="A0A1G9IKP3"/>
<feature type="signal peptide" evidence="1">
    <location>
        <begin position="1"/>
        <end position="23"/>
    </location>
</feature>
<organism evidence="2 3">
    <name type="scientific">Catalinimonas alkaloidigena</name>
    <dbReference type="NCBI Taxonomy" id="1075417"/>
    <lineage>
        <taxon>Bacteria</taxon>
        <taxon>Pseudomonadati</taxon>
        <taxon>Bacteroidota</taxon>
        <taxon>Cytophagia</taxon>
        <taxon>Cytophagales</taxon>
        <taxon>Catalimonadaceae</taxon>
        <taxon>Catalinimonas</taxon>
    </lineage>
</organism>
<name>A0A1G9IKP3_9BACT</name>
<protein>
    <recommendedName>
        <fullName evidence="4">DUF3826 domain-containing protein</fullName>
    </recommendedName>
</protein>
<dbReference type="Pfam" id="PF12875">
    <property type="entry name" value="DUF3826"/>
    <property type="match status" value="1"/>
</dbReference>
<dbReference type="InterPro" id="IPR024284">
    <property type="entry name" value="DUF3826"/>
</dbReference>
<evidence type="ECO:0008006" key="4">
    <source>
        <dbReference type="Google" id="ProtNLM"/>
    </source>
</evidence>
<reference evidence="2 3" key="1">
    <citation type="submission" date="2016-10" db="EMBL/GenBank/DDBJ databases">
        <authorList>
            <person name="de Groot N.N."/>
        </authorList>
    </citation>
    <scope>NUCLEOTIDE SEQUENCE [LARGE SCALE GENOMIC DNA]</scope>
    <source>
        <strain evidence="2 3">DSM 25186</strain>
    </source>
</reference>
<gene>
    <name evidence="2" type="ORF">SAMN05421823_10532</name>
</gene>
<accession>A0A1G9IKP3</accession>